<gene>
    <name evidence="1" type="ORF">AWW70_13080</name>
</gene>
<sequence length="214" mass="25532">MRNEFVTMPEFSMDLVEAAQRAEGVLGEMRLEMLIDVYVRYKQFWFICKKYPEEMICPTHDIDQMWHLHMLHPKKYYHDCMGYFGEIMDHNAGFGKMQEEYEVLEGIYDNSEEIWNMEFNQSYDIGIKKDTFKNIGMETCYKEPLKAKSMETCYKEPLKAKSMETCYKEPLKAKSMETCYKEPLKAKSMETCYKEPLKAKSMETCYKEPLKINQ</sequence>
<dbReference type="Proteomes" id="UP000065797">
    <property type="component" value="Unassembled WGS sequence"/>
</dbReference>
<dbReference type="PANTHER" id="PTHR34365">
    <property type="entry name" value="ENOLASE (DUF1399)"/>
    <property type="match status" value="1"/>
</dbReference>
<organism evidence="1 2">
    <name type="scientific">Bacillus mycoides</name>
    <dbReference type="NCBI Taxonomy" id="1405"/>
    <lineage>
        <taxon>Bacteria</taxon>
        <taxon>Bacillati</taxon>
        <taxon>Bacillota</taxon>
        <taxon>Bacilli</taxon>
        <taxon>Bacillales</taxon>
        <taxon>Bacillaceae</taxon>
        <taxon>Bacillus</taxon>
        <taxon>Bacillus cereus group</taxon>
    </lineage>
</organism>
<dbReference type="InterPro" id="IPR009836">
    <property type="entry name" value="GRDP-like"/>
</dbReference>
<protein>
    <submittedName>
        <fullName evidence="1">Uncharacterized protein</fullName>
    </submittedName>
</protein>
<dbReference type="PANTHER" id="PTHR34365:SF7">
    <property type="entry name" value="GLYCINE-RICH DOMAIN-CONTAINING PROTEIN 1"/>
    <property type="match status" value="1"/>
</dbReference>
<dbReference type="AlphaFoldDB" id="A0A109GAZ7"/>
<comment type="caution">
    <text evidence="1">The sequence shown here is derived from an EMBL/GenBank/DDBJ whole genome shotgun (WGS) entry which is preliminary data.</text>
</comment>
<dbReference type="EMBL" id="LRPH01000047">
    <property type="protein sequence ID" value="KWU63490.1"/>
    <property type="molecule type" value="Genomic_DNA"/>
</dbReference>
<name>A0A109GAZ7_BACMY</name>
<evidence type="ECO:0000313" key="1">
    <source>
        <dbReference type="EMBL" id="KWU63490.1"/>
    </source>
</evidence>
<evidence type="ECO:0000313" key="2">
    <source>
        <dbReference type="Proteomes" id="UP000065797"/>
    </source>
</evidence>
<dbReference type="RefSeq" id="WP_060750214.1">
    <property type="nucleotide sequence ID" value="NZ_LRPH01000047.1"/>
</dbReference>
<dbReference type="Pfam" id="PF07173">
    <property type="entry name" value="GRDP-like"/>
    <property type="match status" value="1"/>
</dbReference>
<accession>A0A109GAZ7</accession>
<reference evidence="1 2" key="1">
    <citation type="submission" date="2016-01" db="EMBL/GenBank/DDBJ databases">
        <authorList>
            <person name="McClelland M."/>
            <person name="Jain A."/>
            <person name="Saraogi P."/>
            <person name="Mendelson R."/>
            <person name="Westerman R."/>
            <person name="SanMiguel P."/>
            <person name="Csonka L."/>
        </authorList>
    </citation>
    <scope>NUCLEOTIDE SEQUENCE [LARGE SCALE GENOMIC DNA]</scope>
    <source>
        <strain evidence="1 2">PE8-15</strain>
    </source>
</reference>
<proteinExistence type="predicted"/>